<evidence type="ECO:0000259" key="2">
    <source>
        <dbReference type="Pfam" id="PF04950"/>
    </source>
</evidence>
<reference evidence="4" key="1">
    <citation type="journal article" date="2007" name="Nature">
        <title>The grapevine genome sequence suggests ancestral hexaploidization in major angiosperm phyla.</title>
        <authorList>
            <consortium name="The French-Italian Public Consortium for Grapevine Genome Characterization."/>
            <person name="Jaillon O."/>
            <person name="Aury J.-M."/>
            <person name="Noel B."/>
            <person name="Policriti A."/>
            <person name="Clepet C."/>
            <person name="Casagrande A."/>
            <person name="Choisne N."/>
            <person name="Aubourg S."/>
            <person name="Vitulo N."/>
            <person name="Jubin C."/>
            <person name="Vezzi A."/>
            <person name="Legeai F."/>
            <person name="Hugueney P."/>
            <person name="Dasilva C."/>
            <person name="Horner D."/>
            <person name="Mica E."/>
            <person name="Jublot D."/>
            <person name="Poulain J."/>
            <person name="Bruyere C."/>
            <person name="Billault A."/>
            <person name="Segurens B."/>
            <person name="Gouyvenoux M."/>
            <person name="Ugarte E."/>
            <person name="Cattonaro F."/>
            <person name="Anthouard V."/>
            <person name="Vico V."/>
            <person name="Del Fabbro C."/>
            <person name="Alaux M."/>
            <person name="Di Gaspero G."/>
            <person name="Dumas V."/>
            <person name="Felice N."/>
            <person name="Paillard S."/>
            <person name="Juman I."/>
            <person name="Moroldo M."/>
            <person name="Scalabrin S."/>
            <person name="Canaguier A."/>
            <person name="Le Clainche I."/>
            <person name="Malacrida G."/>
            <person name="Durand E."/>
            <person name="Pesole G."/>
            <person name="Laucou V."/>
            <person name="Chatelet P."/>
            <person name="Merdinoglu D."/>
            <person name="Delledonne M."/>
            <person name="Pezzotti M."/>
            <person name="Lecharny A."/>
            <person name="Scarpelli C."/>
            <person name="Artiguenave F."/>
            <person name="Pe M.E."/>
            <person name="Valle G."/>
            <person name="Morgante M."/>
            <person name="Caboche M."/>
            <person name="Adam-Blondon A.-F."/>
            <person name="Weissenbach J."/>
            <person name="Quetier F."/>
            <person name="Wincker P."/>
        </authorList>
    </citation>
    <scope>NUCLEOTIDE SEQUENCE [LARGE SCALE GENOMIC DNA]</scope>
    <source>
        <strain evidence="4">cv. Pinot noir / PN40024</strain>
    </source>
</reference>
<feature type="region of interest" description="Disordered" evidence="1">
    <location>
        <begin position="16"/>
        <end position="44"/>
    </location>
</feature>
<name>D7TUQ9_VITVI</name>
<dbReference type="PANTHER" id="PTHR12858:SF2">
    <property type="entry name" value="RIBOSOME BIOGENESIS PROTEIN BMS1 HOMOLOG"/>
    <property type="match status" value="1"/>
</dbReference>
<gene>
    <name evidence="3" type="ordered locus">VIT_14s0030g01390</name>
</gene>
<accession>D7TUQ9</accession>
<evidence type="ECO:0000313" key="4">
    <source>
        <dbReference type="Proteomes" id="UP000009183"/>
    </source>
</evidence>
<dbReference type="PaxDb" id="29760-VIT_14s0030g01390.t01"/>
<organism evidence="3 4">
    <name type="scientific">Vitis vinifera</name>
    <name type="common">Grape</name>
    <dbReference type="NCBI Taxonomy" id="29760"/>
    <lineage>
        <taxon>Eukaryota</taxon>
        <taxon>Viridiplantae</taxon>
        <taxon>Streptophyta</taxon>
        <taxon>Embryophyta</taxon>
        <taxon>Tracheophyta</taxon>
        <taxon>Spermatophyta</taxon>
        <taxon>Magnoliopsida</taxon>
        <taxon>eudicotyledons</taxon>
        <taxon>Gunneridae</taxon>
        <taxon>Pentapetalae</taxon>
        <taxon>rosids</taxon>
        <taxon>Vitales</taxon>
        <taxon>Vitaceae</taxon>
        <taxon>Viteae</taxon>
        <taxon>Vitis</taxon>
    </lineage>
</organism>
<proteinExistence type="predicted"/>
<dbReference type="EMBL" id="FN596249">
    <property type="protein sequence ID" value="CBI34234.3"/>
    <property type="molecule type" value="Genomic_DNA"/>
</dbReference>
<evidence type="ECO:0000313" key="3">
    <source>
        <dbReference type="EMBL" id="CBI34234.3"/>
    </source>
</evidence>
<feature type="compositionally biased region" description="Basic and acidic residues" evidence="1">
    <location>
        <begin position="25"/>
        <end position="34"/>
    </location>
</feature>
<dbReference type="GO" id="GO:0042254">
    <property type="term" value="P:ribosome biogenesis"/>
    <property type="evidence" value="ECO:0007669"/>
    <property type="project" value="InterPro"/>
</dbReference>
<dbReference type="eggNOG" id="KOG1951">
    <property type="taxonomic scope" value="Eukaryota"/>
</dbReference>
<keyword evidence="4" id="KW-1185">Reference proteome</keyword>
<dbReference type="InterPro" id="IPR007034">
    <property type="entry name" value="BMS1_TSR1_C"/>
</dbReference>
<dbReference type="Pfam" id="PF04950">
    <property type="entry name" value="RIBIOP_C"/>
    <property type="match status" value="1"/>
</dbReference>
<dbReference type="AlphaFoldDB" id="D7TUQ9"/>
<dbReference type="InterPro" id="IPR039761">
    <property type="entry name" value="Bms1/Tsr1"/>
</dbReference>
<protein>
    <recommendedName>
        <fullName evidence="2">Ribosome biogenesis protein BMS1/TSR1 C-terminal domain-containing protein</fullName>
    </recommendedName>
</protein>
<dbReference type="Proteomes" id="UP000009183">
    <property type="component" value="Chromosome 14"/>
</dbReference>
<dbReference type="InParanoid" id="D7TUQ9"/>
<dbReference type="HOGENOM" id="CLU_2431454_0_0_1"/>
<sequence>MFTSDLEIARFESAGVQTASGIKGQVKETAKEELGNQPKKKRGLPREGIARCTFEDRILVSNLVLLRAWIEVEVPCFFNPLTTALQPREQT</sequence>
<dbReference type="PANTHER" id="PTHR12858">
    <property type="entry name" value="RIBOSOME BIOGENESIS PROTEIN"/>
    <property type="match status" value="1"/>
</dbReference>
<dbReference type="STRING" id="29760.D7TUQ9"/>
<feature type="domain" description="Ribosome biogenesis protein BMS1/TSR1 C-terminal" evidence="2">
    <location>
        <begin position="1"/>
        <end position="73"/>
    </location>
</feature>
<evidence type="ECO:0000256" key="1">
    <source>
        <dbReference type="SAM" id="MobiDB-lite"/>
    </source>
</evidence>